<dbReference type="RefSeq" id="WP_348390717.1">
    <property type="nucleotide sequence ID" value="NZ_CP134145.1"/>
</dbReference>
<evidence type="ECO:0000313" key="2">
    <source>
        <dbReference type="EMBL" id="WNC71583.1"/>
    </source>
</evidence>
<dbReference type="Proteomes" id="UP001258994">
    <property type="component" value="Chromosome"/>
</dbReference>
<evidence type="ECO:0000313" key="3">
    <source>
        <dbReference type="Proteomes" id="UP001258994"/>
    </source>
</evidence>
<name>A0ABY9TS54_9GAMM</name>
<dbReference type="InterPro" id="IPR036249">
    <property type="entry name" value="Thioredoxin-like_sf"/>
</dbReference>
<dbReference type="SUPFAM" id="SSF52833">
    <property type="entry name" value="Thioredoxin-like"/>
    <property type="match status" value="1"/>
</dbReference>
<protein>
    <submittedName>
        <fullName evidence="2">Glutathione S-transferase family protein</fullName>
    </submittedName>
</protein>
<dbReference type="Gene3D" id="1.20.1050.10">
    <property type="match status" value="1"/>
</dbReference>
<feature type="domain" description="GST N-terminal" evidence="1">
    <location>
        <begin position="1"/>
        <end position="77"/>
    </location>
</feature>
<dbReference type="PROSITE" id="PS50404">
    <property type="entry name" value="GST_NTER"/>
    <property type="match status" value="1"/>
</dbReference>
<dbReference type="Gene3D" id="3.40.30.10">
    <property type="entry name" value="Glutaredoxin"/>
    <property type="match status" value="1"/>
</dbReference>
<evidence type="ECO:0000259" key="1">
    <source>
        <dbReference type="PROSITE" id="PS50404"/>
    </source>
</evidence>
<dbReference type="InterPro" id="IPR004045">
    <property type="entry name" value="Glutathione_S-Trfase_N"/>
</dbReference>
<accession>A0ABY9TS54</accession>
<sequence>MILYGSTTSPFVRRIRMFTHSIPVDFVVMDIFAGEDRKVLIAKNPTLKVPFLVDNDVNIFDSRVIHRYITDKFELTPITWQQENTLTLIDSISDSLVSMFLLSRSEIDTSEDKMFFNLQRQRTDTVFAELEKQCVAGDFNEWHYPSICLYCLIDWAHFRPLVDFTAFPTLLEFYKNNSNREEVIETDPRD</sequence>
<reference evidence="3" key="1">
    <citation type="submission" date="2023-09" db="EMBL/GenBank/DDBJ databases">
        <authorList>
            <person name="Li S."/>
            <person name="Li X."/>
            <person name="Zhang C."/>
            <person name="Zhao Z."/>
        </authorList>
    </citation>
    <scope>NUCLEOTIDE SEQUENCE [LARGE SCALE GENOMIC DNA]</scope>
    <source>
        <strain evidence="3">SQ149</strain>
    </source>
</reference>
<keyword evidence="3" id="KW-1185">Reference proteome</keyword>
<gene>
    <name evidence="2" type="ORF">RGQ13_15865</name>
</gene>
<proteinExistence type="predicted"/>
<organism evidence="2 3">
    <name type="scientific">Thalassotalea psychrophila</name>
    <dbReference type="NCBI Taxonomy" id="3065647"/>
    <lineage>
        <taxon>Bacteria</taxon>
        <taxon>Pseudomonadati</taxon>
        <taxon>Pseudomonadota</taxon>
        <taxon>Gammaproteobacteria</taxon>
        <taxon>Alteromonadales</taxon>
        <taxon>Colwelliaceae</taxon>
        <taxon>Thalassotalea</taxon>
    </lineage>
</organism>
<dbReference type="Pfam" id="PF13417">
    <property type="entry name" value="GST_N_3"/>
    <property type="match status" value="1"/>
</dbReference>
<dbReference type="EMBL" id="CP134145">
    <property type="protein sequence ID" value="WNC71583.1"/>
    <property type="molecule type" value="Genomic_DNA"/>
</dbReference>